<accession>E1CGC1</accession>
<protein>
    <submittedName>
        <fullName evidence="2">E4 protein</fullName>
    </submittedName>
</protein>
<feature type="compositionally biased region" description="Basic and acidic residues" evidence="1">
    <location>
        <begin position="59"/>
        <end position="89"/>
    </location>
</feature>
<organism evidence="2 3">
    <name type="scientific">Bos taurus papillomavirus 11</name>
    <dbReference type="NCBI Taxonomy" id="714200"/>
    <lineage>
        <taxon>Viruses</taxon>
        <taxon>Monodnaviria</taxon>
        <taxon>Shotokuvirae</taxon>
        <taxon>Cossaviricota</taxon>
        <taxon>Papovaviricetes</taxon>
        <taxon>Zurhausenvirales</taxon>
        <taxon>Papillomaviridae</taxon>
        <taxon>Firstpapillomavirinae</taxon>
        <taxon>Xipapillomavirus</taxon>
        <taxon>Xipapillomavirus 1</taxon>
    </lineage>
</organism>
<evidence type="ECO:0000313" key="3">
    <source>
        <dbReference type="Proteomes" id="UP000126963"/>
    </source>
</evidence>
<dbReference type="EMBL" id="AB543507">
    <property type="protein sequence ID" value="BAJ12076.1"/>
    <property type="molecule type" value="Genomic_DNA"/>
</dbReference>
<name>E1CGC1_9PAPI</name>
<feature type="compositionally biased region" description="Low complexity" evidence="1">
    <location>
        <begin position="32"/>
        <end position="58"/>
    </location>
</feature>
<gene>
    <name evidence="2" type="primary">E4</name>
</gene>
<dbReference type="Proteomes" id="UP000126963">
    <property type="component" value="Segment"/>
</dbReference>
<reference evidence="2 3" key="1">
    <citation type="journal article" date="2011" name="Arch. Virol.">
        <title>Detection of a novel bovine papillomavirus type 11 (BPV-11) using xipapillomavirus consensus polymerase chain reaction primers.</title>
        <authorList>
            <person name="Hatama S."/>
            <person name="Ishihara R."/>
            <person name="Ueda Y."/>
            <person name="Kanno T."/>
            <person name="Uchida I."/>
        </authorList>
    </citation>
    <scope>NUCLEOTIDE SEQUENCE [LARGE SCALE GENOMIC DNA]</scope>
</reference>
<evidence type="ECO:0000313" key="2">
    <source>
        <dbReference type="EMBL" id="BAJ12076.1"/>
    </source>
</evidence>
<feature type="region of interest" description="Disordered" evidence="1">
    <location>
        <begin position="32"/>
        <end position="111"/>
    </location>
</feature>
<sequence>MHHCILTQDNGKCILKTKFFLPLLPVRFLLGPPGDDGPKPGTTPNPEEGNLPNLPETPGDGRSRSRHRDLGPDRDRPRRNRTPEEERRGYRGNNRGDPLEEDEGSPQNNVSLEDRLRQLLDKWEDDIGRLRQNLRLALLAL</sequence>
<evidence type="ECO:0000256" key="1">
    <source>
        <dbReference type="SAM" id="MobiDB-lite"/>
    </source>
</evidence>
<proteinExistence type="predicted"/>